<comment type="caution">
    <text evidence="1">The sequence shown here is derived from an EMBL/GenBank/DDBJ whole genome shotgun (WGS) entry which is preliminary data.</text>
</comment>
<dbReference type="AlphaFoldDB" id="A0A2G5KBP4"/>
<name>A0A2G5KBP4_9RHOB</name>
<evidence type="ECO:0000313" key="2">
    <source>
        <dbReference type="Proteomes" id="UP000231516"/>
    </source>
</evidence>
<evidence type="ECO:0008006" key="3">
    <source>
        <dbReference type="Google" id="ProtNLM"/>
    </source>
</evidence>
<keyword evidence="2" id="KW-1185">Reference proteome</keyword>
<sequence length="200" mass="22507">MLNLQACATVDLNVLDELQAVDDDAKKAEWSRQTNSVKAFKKAVMDHGMAEQDSKCVWCESKLGLEARRSAHRDHIAPKEHYRKWTFLPANIAVACEACNGFTVKSDLDTIAVEAPNYEECDFRVVHPYLDNPVEHIEFVQEEKKVVMVGLSVKGCWTIKNLQLDGTAATARRAFDRILEDNGLSNDQRELINQAMASLL</sequence>
<dbReference type="RefSeq" id="WP_099591273.1">
    <property type="nucleotide sequence ID" value="NZ_MDGM01000003.1"/>
</dbReference>
<proteinExistence type="predicted"/>
<dbReference type="Proteomes" id="UP000231516">
    <property type="component" value="Unassembled WGS sequence"/>
</dbReference>
<gene>
    <name evidence="1" type="ORF">BFP76_11055</name>
</gene>
<protein>
    <recommendedName>
        <fullName evidence="3">HNH domain-containing protein</fullName>
    </recommendedName>
</protein>
<organism evidence="1 2">
    <name type="scientific">Paramylibacter kogurei</name>
    <dbReference type="NCBI Taxonomy" id="1889778"/>
    <lineage>
        <taxon>Bacteria</taxon>
        <taxon>Pseudomonadati</taxon>
        <taxon>Pseudomonadota</taxon>
        <taxon>Alphaproteobacteria</taxon>
        <taxon>Rhodobacterales</taxon>
        <taxon>Paracoccaceae</taxon>
        <taxon>Paramylibacter</taxon>
    </lineage>
</organism>
<dbReference type="Gene3D" id="1.10.30.50">
    <property type="match status" value="1"/>
</dbReference>
<dbReference type="EMBL" id="MDGM01000003">
    <property type="protein sequence ID" value="PIB26453.1"/>
    <property type="molecule type" value="Genomic_DNA"/>
</dbReference>
<evidence type="ECO:0000313" key="1">
    <source>
        <dbReference type="EMBL" id="PIB26453.1"/>
    </source>
</evidence>
<dbReference type="OrthoDB" id="5422822at2"/>
<reference evidence="1 2" key="1">
    <citation type="submission" date="2016-08" db="EMBL/GenBank/DDBJ databases">
        <title>Draft genome of Amylibacter sp. strain 4G11.</title>
        <authorList>
            <person name="Wong S.-K."/>
            <person name="Hamasaki K."/>
            <person name="Yoshizawa S."/>
        </authorList>
    </citation>
    <scope>NUCLEOTIDE SEQUENCE [LARGE SCALE GENOMIC DNA]</scope>
    <source>
        <strain evidence="1 2">4G11</strain>
    </source>
</reference>
<accession>A0A2G5KBP4</accession>